<dbReference type="Proteomes" id="UP000286075">
    <property type="component" value="Unassembled WGS sequence"/>
</dbReference>
<dbReference type="InterPro" id="IPR025375">
    <property type="entry name" value="DUF4365"/>
</dbReference>
<dbReference type="PANTHER" id="PTHR44943">
    <property type="entry name" value="CELLULOSE SYNTHASE OPERON PROTEIN C"/>
    <property type="match status" value="1"/>
</dbReference>
<dbReference type="SUPFAM" id="SSF48452">
    <property type="entry name" value="TPR-like"/>
    <property type="match status" value="1"/>
</dbReference>
<feature type="repeat" description="TPR" evidence="3">
    <location>
        <begin position="273"/>
        <end position="306"/>
    </location>
</feature>
<dbReference type="OrthoDB" id="9814220at2"/>
<dbReference type="InterPro" id="IPR051685">
    <property type="entry name" value="Ycf3/AcsC/BcsC/TPR_MFPF"/>
</dbReference>
<evidence type="ECO:0000256" key="1">
    <source>
        <dbReference type="ARBA" id="ARBA00022737"/>
    </source>
</evidence>
<organism evidence="5 6">
    <name type="scientific">Bacteroides stercorirosoris</name>
    <dbReference type="NCBI Taxonomy" id="871324"/>
    <lineage>
        <taxon>Bacteria</taxon>
        <taxon>Pseudomonadati</taxon>
        <taxon>Bacteroidota</taxon>
        <taxon>Bacteroidia</taxon>
        <taxon>Bacteroidales</taxon>
        <taxon>Bacteroidaceae</taxon>
        <taxon>Bacteroides</taxon>
    </lineage>
</organism>
<evidence type="ECO:0000256" key="2">
    <source>
        <dbReference type="ARBA" id="ARBA00022803"/>
    </source>
</evidence>
<feature type="repeat" description="TPR" evidence="3">
    <location>
        <begin position="307"/>
        <end position="340"/>
    </location>
</feature>
<proteinExistence type="predicted"/>
<dbReference type="Gene3D" id="1.25.40.10">
    <property type="entry name" value="Tetratricopeptide repeat domain"/>
    <property type="match status" value="1"/>
</dbReference>
<evidence type="ECO:0000259" key="4">
    <source>
        <dbReference type="Pfam" id="PF14280"/>
    </source>
</evidence>
<dbReference type="InterPro" id="IPR011990">
    <property type="entry name" value="TPR-like_helical_dom_sf"/>
</dbReference>
<evidence type="ECO:0000256" key="3">
    <source>
        <dbReference type="PROSITE-ProRule" id="PRU00339"/>
    </source>
</evidence>
<sequence>MGKPIRHNNHILETESNKFVNNHIPNEWVIDKPDHDYGIDYNINIVINNEVTGLSFSVQLKSMIRDHHSDFATITLKHSTLSLFNTMLVPVLLIAYVQEEKEAYWCWNNDLDIDLTVQQKTFTIQIPKTNKLSELDWTRITKYVQRIFSIKTLVDGIKSLEYSEISNSELLAWRYYYSKEYENAIFYFKNLLRDNPKNVTVLEGLSQSQYETFNYKEALFNINKAIELSGKRNLYLTKACILAEDGTQNGIKGKIIEARNIFKQFIGDRSNQEHYYYNYANTLSRLGQHEEAIKYYQECLKINPNHATAWKNLGQVYWDIHEHEKEIECYNKALAINPKLPQALFSKGVTLSRIYNLHREGLKLMLKALNCEEEMIHSFAYGYWGIAYAYEKLNKIKESLIWINKGLDIYPEDIYYLNFKSNLLIEHWGDDKELKEEAIRFFEFRLELENDAKSLYALMTIKDLDDEQEILNLVKKHTPILKDVTLDVFRECRIKIKEHLIFLLHYDKYQDFRKDYPIHRYLDHLISEQLIISTEFWEMLDLIFATSFSSAIFEYFKNKNSKIIAQKILEALKASTNAVKALISPNTDYTQEEAISIMSHIYLGFPIVIVREFGAQLGMITGALGLPKPDEAENLPQSWYEEFGESVLLTINKQLKLLRED</sequence>
<dbReference type="Pfam" id="PF13181">
    <property type="entry name" value="TPR_8"/>
    <property type="match status" value="1"/>
</dbReference>
<gene>
    <name evidence="5" type="ORF">DXA68_17390</name>
</gene>
<evidence type="ECO:0000313" key="5">
    <source>
        <dbReference type="EMBL" id="RGX76954.1"/>
    </source>
</evidence>
<keyword evidence="2 3" id="KW-0802">TPR repeat</keyword>
<dbReference type="AlphaFoldDB" id="A0A413H0I4"/>
<comment type="caution">
    <text evidence="5">The sequence shown here is derived from an EMBL/GenBank/DDBJ whole genome shotgun (WGS) entry which is preliminary data.</text>
</comment>
<protein>
    <submittedName>
        <fullName evidence="5">Tetratricopeptide repeat protein</fullName>
    </submittedName>
</protein>
<feature type="domain" description="DUF4365" evidence="4">
    <location>
        <begin position="14"/>
        <end position="143"/>
    </location>
</feature>
<dbReference type="PANTHER" id="PTHR44943:SF4">
    <property type="entry name" value="TPR REPEAT-CONTAINING PROTEIN MJ0798"/>
    <property type="match status" value="1"/>
</dbReference>
<name>A0A413H0I4_9BACE</name>
<evidence type="ECO:0000313" key="6">
    <source>
        <dbReference type="Proteomes" id="UP000286075"/>
    </source>
</evidence>
<dbReference type="Pfam" id="PF14280">
    <property type="entry name" value="DUF4365"/>
    <property type="match status" value="1"/>
</dbReference>
<dbReference type="RefSeq" id="WP_117988190.1">
    <property type="nucleotide sequence ID" value="NZ_CABMFG010000034.1"/>
</dbReference>
<dbReference type="Pfam" id="PF13424">
    <property type="entry name" value="TPR_12"/>
    <property type="match status" value="1"/>
</dbReference>
<dbReference type="PROSITE" id="PS50005">
    <property type="entry name" value="TPR"/>
    <property type="match status" value="2"/>
</dbReference>
<dbReference type="InterPro" id="IPR019734">
    <property type="entry name" value="TPR_rpt"/>
</dbReference>
<dbReference type="EMBL" id="QSCF01000034">
    <property type="protein sequence ID" value="RGX76954.1"/>
    <property type="molecule type" value="Genomic_DNA"/>
</dbReference>
<reference evidence="5 6" key="1">
    <citation type="submission" date="2018-08" db="EMBL/GenBank/DDBJ databases">
        <title>A genome reference for cultivated species of the human gut microbiota.</title>
        <authorList>
            <person name="Zou Y."/>
            <person name="Xue W."/>
            <person name="Luo G."/>
        </authorList>
    </citation>
    <scope>NUCLEOTIDE SEQUENCE [LARGE SCALE GENOMIC DNA]</scope>
    <source>
        <strain evidence="5 6">OF03-9BH</strain>
    </source>
</reference>
<accession>A0A413H0I4</accession>
<dbReference type="PROSITE" id="PS50293">
    <property type="entry name" value="TPR_REGION"/>
    <property type="match status" value="2"/>
</dbReference>
<dbReference type="SMART" id="SM00028">
    <property type="entry name" value="TPR"/>
    <property type="match status" value="4"/>
</dbReference>
<keyword evidence="1" id="KW-0677">Repeat</keyword>